<dbReference type="STRING" id="3469.A0A4Y7LIL2"/>
<organism evidence="1 2">
    <name type="scientific">Papaver somniferum</name>
    <name type="common">Opium poppy</name>
    <dbReference type="NCBI Taxonomy" id="3469"/>
    <lineage>
        <taxon>Eukaryota</taxon>
        <taxon>Viridiplantae</taxon>
        <taxon>Streptophyta</taxon>
        <taxon>Embryophyta</taxon>
        <taxon>Tracheophyta</taxon>
        <taxon>Spermatophyta</taxon>
        <taxon>Magnoliopsida</taxon>
        <taxon>Ranunculales</taxon>
        <taxon>Papaveraceae</taxon>
        <taxon>Papaveroideae</taxon>
        <taxon>Papaver</taxon>
    </lineage>
</organism>
<dbReference type="Gramene" id="RZC84029">
    <property type="protein sequence ID" value="RZC84029"/>
    <property type="gene ID" value="C5167_046815"/>
</dbReference>
<reference evidence="1 2" key="1">
    <citation type="journal article" date="2018" name="Science">
        <title>The opium poppy genome and morphinan production.</title>
        <authorList>
            <person name="Guo L."/>
            <person name="Winzer T."/>
            <person name="Yang X."/>
            <person name="Li Y."/>
            <person name="Ning Z."/>
            <person name="He Z."/>
            <person name="Teodor R."/>
            <person name="Lu Y."/>
            <person name="Bowser T.A."/>
            <person name="Graham I.A."/>
            <person name="Ye K."/>
        </authorList>
    </citation>
    <scope>NUCLEOTIDE SEQUENCE [LARGE SCALE GENOMIC DNA]</scope>
    <source>
        <strain evidence="2">cv. HN1</strain>
        <tissue evidence="1">Leaves</tissue>
    </source>
</reference>
<proteinExistence type="predicted"/>
<keyword evidence="2" id="KW-1185">Reference proteome</keyword>
<evidence type="ECO:0000313" key="1">
    <source>
        <dbReference type="EMBL" id="RZC84029.1"/>
    </source>
</evidence>
<dbReference type="Proteomes" id="UP000316621">
    <property type="component" value="Chromosome 11"/>
</dbReference>
<accession>A0A4Y7LIL2</accession>
<name>A0A4Y7LIL2_PAPSO</name>
<protein>
    <submittedName>
        <fullName evidence="1">Uncharacterized protein</fullName>
    </submittedName>
</protein>
<sequence length="155" mass="17460">MVSSNPFTSSSSSSSLKINQKGFQLSSRRTIFRGIRTSSNWIEEKSAYDTLVYNGSGTLEEDDKRRTQYDREHRVNPVKIDQNSKFLSYSTFALLDPIVRPVADTSSAMIPFTVLFMICGRVDHLPDGFTSMDWPVKKGTSFDQRGDMAVAAWAE</sequence>
<gene>
    <name evidence="1" type="ORF">C5167_046815</name>
</gene>
<dbReference type="AlphaFoldDB" id="A0A4Y7LIL2"/>
<dbReference type="EMBL" id="CM010725">
    <property type="protein sequence ID" value="RZC84029.1"/>
    <property type="molecule type" value="Genomic_DNA"/>
</dbReference>
<evidence type="ECO:0000313" key="2">
    <source>
        <dbReference type="Proteomes" id="UP000316621"/>
    </source>
</evidence>